<dbReference type="PATRIC" id="fig|1123501.6.peg.1368"/>
<proteinExistence type="inferred from homology"/>
<dbReference type="NCBIfam" id="TIGR01409">
    <property type="entry name" value="TAT_signal_seq"/>
    <property type="match status" value="1"/>
</dbReference>
<dbReference type="PANTHER" id="PTHR42928">
    <property type="entry name" value="TRICARBOXYLATE-BINDING PROTEIN"/>
    <property type="match status" value="1"/>
</dbReference>
<dbReference type="PANTHER" id="PTHR42928:SF5">
    <property type="entry name" value="BLR1237 PROTEIN"/>
    <property type="match status" value="1"/>
</dbReference>
<dbReference type="eggNOG" id="COG3181">
    <property type="taxonomic scope" value="Bacteria"/>
</dbReference>
<evidence type="ECO:0000256" key="1">
    <source>
        <dbReference type="ARBA" id="ARBA00006987"/>
    </source>
</evidence>
<evidence type="ECO:0000256" key="2">
    <source>
        <dbReference type="SAM" id="SignalP"/>
    </source>
</evidence>
<evidence type="ECO:0000313" key="3">
    <source>
        <dbReference type="EMBL" id="KIQ70140.1"/>
    </source>
</evidence>
<evidence type="ECO:0000313" key="4">
    <source>
        <dbReference type="Proteomes" id="UP000035100"/>
    </source>
</evidence>
<dbReference type="AlphaFoldDB" id="A0A0D0NPD0"/>
<reference evidence="3 4" key="1">
    <citation type="submission" date="2013-01" db="EMBL/GenBank/DDBJ databases">
        <authorList>
            <person name="Fiebig A."/>
            <person name="Goeker M."/>
            <person name="Klenk H.-P.P."/>
        </authorList>
    </citation>
    <scope>NUCLEOTIDE SEQUENCE [LARGE SCALE GENOMIC DNA]</scope>
    <source>
        <strain evidence="3 4">DSM 24838</strain>
    </source>
</reference>
<comment type="caution">
    <text evidence="3">The sequence shown here is derived from an EMBL/GenBank/DDBJ whole genome shotgun (WGS) entry which is preliminary data.</text>
</comment>
<feature type="signal peptide" evidence="2">
    <location>
        <begin position="1"/>
        <end position="32"/>
    </location>
</feature>
<dbReference type="InterPro" id="IPR042100">
    <property type="entry name" value="Bug_dom1"/>
</dbReference>
<dbReference type="STRING" id="1123501.Wenmar_01284"/>
<dbReference type="EMBL" id="AONG01000007">
    <property type="protein sequence ID" value="KIQ70140.1"/>
    <property type="molecule type" value="Genomic_DNA"/>
</dbReference>
<dbReference type="Gene3D" id="3.40.190.150">
    <property type="entry name" value="Bordetella uptake gene, domain 1"/>
    <property type="match status" value="1"/>
</dbReference>
<dbReference type="OrthoDB" id="9780943at2"/>
<protein>
    <recommendedName>
        <fullName evidence="5">Tripartite-type tricarboxylate transporter, receptor component TctC</fullName>
    </recommendedName>
</protein>
<dbReference type="RefSeq" id="WP_018303313.1">
    <property type="nucleotide sequence ID" value="NZ_KB902294.1"/>
</dbReference>
<sequence>MTNTTPTGSRRRFLKGSLALGAAATLPLPLRAQEGFAPEEIEMIVPYGAGGGSTIHARLFAGPLGEALPGQPTILIRNVEGAGSVVGINEFAQNAEPDGLTIGALGTGTFFQYLLRNPAVRYDLPNFRPFLASPFGVVVYGRTDFGLTGDPAHDVPYLQENVAVYGGDGATAADLPTLVSLDLLGIKIRPVFGLSNADARGGYERGEFQVNFDNMASWTAGVLPMIEEGSTAPLFTLGYERNGVIERDPMAPEVPTFLEVYEMVHGKPLEGIEYSVWKMLFDIRVMAAKMFVLPAGTPDEILQIYADAAAAAMASDALQGQAAMDVLGPYDQVIGIEAAAGVLRGAAEVSDEQRQWLTDWLLEVYDVTLD</sequence>
<dbReference type="InterPro" id="IPR005064">
    <property type="entry name" value="BUG"/>
</dbReference>
<dbReference type="Pfam" id="PF10518">
    <property type="entry name" value="TAT_signal"/>
    <property type="match status" value="1"/>
</dbReference>
<organism evidence="3 4">
    <name type="scientific">Wenxinia marina DSM 24838</name>
    <dbReference type="NCBI Taxonomy" id="1123501"/>
    <lineage>
        <taxon>Bacteria</taxon>
        <taxon>Pseudomonadati</taxon>
        <taxon>Pseudomonadota</taxon>
        <taxon>Alphaproteobacteria</taxon>
        <taxon>Rhodobacterales</taxon>
        <taxon>Roseobacteraceae</taxon>
        <taxon>Wenxinia</taxon>
    </lineage>
</organism>
<dbReference type="InterPro" id="IPR019546">
    <property type="entry name" value="TAT_signal_bac_arc"/>
</dbReference>
<feature type="chain" id="PRO_5002217663" description="Tripartite-type tricarboxylate transporter, receptor component TctC" evidence="2">
    <location>
        <begin position="33"/>
        <end position="370"/>
    </location>
</feature>
<gene>
    <name evidence="3" type="ORF">Wenmar_01284</name>
</gene>
<keyword evidence="2" id="KW-0732">Signal</keyword>
<keyword evidence="4" id="KW-1185">Reference proteome</keyword>
<dbReference type="InterPro" id="IPR006311">
    <property type="entry name" value="TAT_signal"/>
</dbReference>
<comment type="similarity">
    <text evidence="1">Belongs to the UPF0065 (bug) family.</text>
</comment>
<dbReference type="Proteomes" id="UP000035100">
    <property type="component" value="Unassembled WGS sequence"/>
</dbReference>
<dbReference type="Gene3D" id="3.40.190.10">
    <property type="entry name" value="Periplasmic binding protein-like II"/>
    <property type="match status" value="1"/>
</dbReference>
<dbReference type="PROSITE" id="PS51318">
    <property type="entry name" value="TAT"/>
    <property type="match status" value="1"/>
</dbReference>
<accession>A0A0D0NPD0</accession>
<name>A0A0D0NPD0_9RHOB</name>
<evidence type="ECO:0008006" key="5">
    <source>
        <dbReference type="Google" id="ProtNLM"/>
    </source>
</evidence>